<dbReference type="Gene3D" id="3.90.180.10">
    <property type="entry name" value="Medium-chain alcohol dehydrogenases, catalytic domain"/>
    <property type="match status" value="1"/>
</dbReference>
<dbReference type="CDD" id="cd08249">
    <property type="entry name" value="enoyl_reductase_like"/>
    <property type="match status" value="1"/>
</dbReference>
<reference evidence="5 6" key="1">
    <citation type="submission" date="2021-02" db="EMBL/GenBank/DDBJ databases">
        <title>Genome assembly of Pseudopithomyces chartarum.</title>
        <authorList>
            <person name="Jauregui R."/>
            <person name="Singh J."/>
            <person name="Voisey C."/>
        </authorList>
    </citation>
    <scope>NUCLEOTIDE SEQUENCE [LARGE SCALE GENOMIC DNA]</scope>
    <source>
        <strain evidence="5 6">AGR01</strain>
    </source>
</reference>
<dbReference type="PANTHER" id="PTHR45348:SF2">
    <property type="entry name" value="ZINC-TYPE ALCOHOL DEHYDROGENASE-LIKE PROTEIN C2E1P3.01"/>
    <property type="match status" value="1"/>
</dbReference>
<name>A0AAN6LQF6_9PLEO</name>
<accession>A0AAN6LQF6</accession>
<dbReference type="EMBL" id="WVTA01000014">
    <property type="protein sequence ID" value="KAK3202533.1"/>
    <property type="molecule type" value="Genomic_DNA"/>
</dbReference>
<evidence type="ECO:0000259" key="4">
    <source>
        <dbReference type="SMART" id="SM00829"/>
    </source>
</evidence>
<comment type="similarity">
    <text evidence="1">Belongs to the zinc-containing alcohol dehydrogenase family.</text>
</comment>
<sequence>MSVLPTAKNHALIRTATGNASLLEVPIPALKEGYILVQISAIALNPTDWTTLDAKGDNGTIVGCDYAGTVVAVHPSVSKRWAPGDRIAGFSHGGNDKDPEYGAFARYVLVKGDVQMRVPEGVGFEEASAVGVGVATTGFALYDILGLKWPEEKKVEGEKWHDPDVGSKIRTATNNTLSSIFDTVSVEQSRDICDEAMGTAGGIYCNLLGIDSKREDVRSEFFLGYQISGEDYIFEGDAYEGQPEKFEFGKRWMAEAEKLWAEGKWKNHPISLREGGLLGALEGLQCMREGKYSGEKLVYRVDDTEWP</sequence>
<dbReference type="Pfam" id="PF08240">
    <property type="entry name" value="ADH_N"/>
    <property type="match status" value="1"/>
</dbReference>
<dbReference type="Proteomes" id="UP001280581">
    <property type="component" value="Unassembled WGS sequence"/>
</dbReference>
<evidence type="ECO:0000256" key="3">
    <source>
        <dbReference type="ARBA" id="ARBA00023002"/>
    </source>
</evidence>
<dbReference type="Gene3D" id="3.40.50.720">
    <property type="entry name" value="NAD(P)-binding Rossmann-like Domain"/>
    <property type="match status" value="1"/>
</dbReference>
<dbReference type="InterPro" id="IPR011032">
    <property type="entry name" value="GroES-like_sf"/>
</dbReference>
<gene>
    <name evidence="5" type="ORF">GRF29_161g1494414</name>
</gene>
<keyword evidence="6" id="KW-1185">Reference proteome</keyword>
<dbReference type="InterPro" id="IPR020843">
    <property type="entry name" value="ER"/>
</dbReference>
<comment type="subunit">
    <text evidence="2">Monomer.</text>
</comment>
<feature type="domain" description="Enoyl reductase (ER)" evidence="4">
    <location>
        <begin position="15"/>
        <end position="298"/>
    </location>
</feature>
<evidence type="ECO:0000256" key="1">
    <source>
        <dbReference type="ARBA" id="ARBA00008072"/>
    </source>
</evidence>
<dbReference type="InterPro" id="IPR047122">
    <property type="entry name" value="Trans-enoyl_RdTase-like"/>
</dbReference>
<dbReference type="PANTHER" id="PTHR45348">
    <property type="entry name" value="HYPOTHETICAL OXIDOREDUCTASE (EUROFUNG)"/>
    <property type="match status" value="1"/>
</dbReference>
<dbReference type="InterPro" id="IPR013154">
    <property type="entry name" value="ADH-like_N"/>
</dbReference>
<dbReference type="SUPFAM" id="SSF50129">
    <property type="entry name" value="GroES-like"/>
    <property type="match status" value="1"/>
</dbReference>
<protein>
    <recommendedName>
        <fullName evidence="4">Enoyl reductase (ER) domain-containing protein</fullName>
    </recommendedName>
</protein>
<evidence type="ECO:0000313" key="5">
    <source>
        <dbReference type="EMBL" id="KAK3202533.1"/>
    </source>
</evidence>
<comment type="caution">
    <text evidence="5">The sequence shown here is derived from an EMBL/GenBank/DDBJ whole genome shotgun (WGS) entry which is preliminary data.</text>
</comment>
<keyword evidence="3" id="KW-0560">Oxidoreductase</keyword>
<evidence type="ECO:0000313" key="6">
    <source>
        <dbReference type="Proteomes" id="UP001280581"/>
    </source>
</evidence>
<dbReference type="GO" id="GO:0016651">
    <property type="term" value="F:oxidoreductase activity, acting on NAD(P)H"/>
    <property type="evidence" value="ECO:0007669"/>
    <property type="project" value="InterPro"/>
</dbReference>
<dbReference type="AlphaFoldDB" id="A0AAN6LQF6"/>
<organism evidence="5 6">
    <name type="scientific">Pseudopithomyces chartarum</name>
    <dbReference type="NCBI Taxonomy" id="1892770"/>
    <lineage>
        <taxon>Eukaryota</taxon>
        <taxon>Fungi</taxon>
        <taxon>Dikarya</taxon>
        <taxon>Ascomycota</taxon>
        <taxon>Pezizomycotina</taxon>
        <taxon>Dothideomycetes</taxon>
        <taxon>Pleosporomycetidae</taxon>
        <taxon>Pleosporales</taxon>
        <taxon>Massarineae</taxon>
        <taxon>Didymosphaeriaceae</taxon>
        <taxon>Pseudopithomyces</taxon>
    </lineage>
</organism>
<dbReference type="SMART" id="SM00829">
    <property type="entry name" value="PKS_ER"/>
    <property type="match status" value="1"/>
</dbReference>
<proteinExistence type="inferred from homology"/>
<evidence type="ECO:0000256" key="2">
    <source>
        <dbReference type="ARBA" id="ARBA00011245"/>
    </source>
</evidence>